<dbReference type="Proteomes" id="UP000054630">
    <property type="component" value="Unassembled WGS sequence"/>
</dbReference>
<accession>A0A0V0SDN6</accession>
<comment type="caution">
    <text evidence="2">The sequence shown here is derived from an EMBL/GenBank/DDBJ whole genome shotgun (WGS) entry which is preliminary data.</text>
</comment>
<sequence length="78" mass="8814">MRNLKEMCGFKVQESLNCLKTAFNLPNILVSVLVVHTALDIVAKYLFNLALFLRLVSVYQGTIYILAKEATLILLNEI</sequence>
<keyword evidence="1" id="KW-0472">Membrane</keyword>
<organism evidence="2 3">
    <name type="scientific">Trichinella nelsoni</name>
    <dbReference type="NCBI Taxonomy" id="6336"/>
    <lineage>
        <taxon>Eukaryota</taxon>
        <taxon>Metazoa</taxon>
        <taxon>Ecdysozoa</taxon>
        <taxon>Nematoda</taxon>
        <taxon>Enoplea</taxon>
        <taxon>Dorylaimia</taxon>
        <taxon>Trichinellida</taxon>
        <taxon>Trichinellidae</taxon>
        <taxon>Trichinella</taxon>
    </lineage>
</organism>
<keyword evidence="1" id="KW-0812">Transmembrane</keyword>
<evidence type="ECO:0000313" key="2">
    <source>
        <dbReference type="EMBL" id="KRX24739.1"/>
    </source>
</evidence>
<keyword evidence="3" id="KW-1185">Reference proteome</keyword>
<feature type="transmembrane region" description="Helical" evidence="1">
    <location>
        <begin position="21"/>
        <end position="39"/>
    </location>
</feature>
<gene>
    <name evidence="2" type="ORF">T07_7869</name>
</gene>
<name>A0A0V0SDN6_9BILA</name>
<dbReference type="EMBL" id="JYDL01000016">
    <property type="protein sequence ID" value="KRX24739.1"/>
    <property type="molecule type" value="Genomic_DNA"/>
</dbReference>
<proteinExistence type="predicted"/>
<keyword evidence="1" id="KW-1133">Transmembrane helix</keyword>
<reference evidence="2 3" key="1">
    <citation type="submission" date="2015-01" db="EMBL/GenBank/DDBJ databases">
        <title>Evolution of Trichinella species and genotypes.</title>
        <authorList>
            <person name="Korhonen P.K."/>
            <person name="Edoardo P."/>
            <person name="Giuseppe L.R."/>
            <person name="Gasser R.B."/>
        </authorList>
    </citation>
    <scope>NUCLEOTIDE SEQUENCE [LARGE SCALE GENOMIC DNA]</scope>
    <source>
        <strain evidence="2">ISS37</strain>
    </source>
</reference>
<protein>
    <submittedName>
        <fullName evidence="2">Uncharacterized protein</fullName>
    </submittedName>
</protein>
<dbReference type="AlphaFoldDB" id="A0A0V0SDN6"/>
<evidence type="ECO:0000313" key="3">
    <source>
        <dbReference type="Proteomes" id="UP000054630"/>
    </source>
</evidence>
<evidence type="ECO:0000256" key="1">
    <source>
        <dbReference type="SAM" id="Phobius"/>
    </source>
</evidence>